<reference evidence="1" key="2">
    <citation type="submission" date="2023-05" db="EMBL/GenBank/DDBJ databases">
        <authorList>
            <person name="Fouks B."/>
        </authorList>
    </citation>
    <scope>NUCLEOTIDE SEQUENCE</scope>
    <source>
        <strain evidence="1">Stay&amp;Tobe</strain>
        <tissue evidence="1">Testes</tissue>
    </source>
</reference>
<proteinExistence type="predicted"/>
<dbReference type="GO" id="GO:0016020">
    <property type="term" value="C:membrane"/>
    <property type="evidence" value="ECO:0007669"/>
    <property type="project" value="InterPro"/>
</dbReference>
<dbReference type="Pfam" id="PF06151">
    <property type="entry name" value="Trehalose_recp"/>
    <property type="match status" value="1"/>
</dbReference>
<evidence type="ECO:0000313" key="2">
    <source>
        <dbReference type="Proteomes" id="UP001233999"/>
    </source>
</evidence>
<dbReference type="EMBL" id="JASPKZ010000427">
    <property type="protein sequence ID" value="KAJ9600354.1"/>
    <property type="molecule type" value="Genomic_DNA"/>
</dbReference>
<organism evidence="1 2">
    <name type="scientific">Diploptera punctata</name>
    <name type="common">Pacific beetle cockroach</name>
    <dbReference type="NCBI Taxonomy" id="6984"/>
    <lineage>
        <taxon>Eukaryota</taxon>
        <taxon>Metazoa</taxon>
        <taxon>Ecdysozoa</taxon>
        <taxon>Arthropoda</taxon>
        <taxon>Hexapoda</taxon>
        <taxon>Insecta</taxon>
        <taxon>Pterygota</taxon>
        <taxon>Neoptera</taxon>
        <taxon>Polyneoptera</taxon>
        <taxon>Dictyoptera</taxon>
        <taxon>Blattodea</taxon>
        <taxon>Blaberoidea</taxon>
        <taxon>Blaberidae</taxon>
        <taxon>Diplopterinae</taxon>
        <taxon>Diploptera</taxon>
    </lineage>
</organism>
<dbReference type="InterPro" id="IPR009318">
    <property type="entry name" value="Gustatory_rcpt"/>
</dbReference>
<comment type="caution">
    <text evidence="1">The sequence shown here is derived from an EMBL/GenBank/DDBJ whole genome shotgun (WGS) entry which is preliminary data.</text>
</comment>
<feature type="non-terminal residue" evidence="1">
    <location>
        <position position="1"/>
    </location>
</feature>
<dbReference type="Proteomes" id="UP001233999">
    <property type="component" value="Unassembled WGS sequence"/>
</dbReference>
<sequence length="55" mass="6123">KSLPKIARSELVKFRKDSVLELDSFQQSLSKTLLIAQFFGVMPVLGVTDNNVSNL</sequence>
<keyword evidence="2" id="KW-1185">Reference proteome</keyword>
<gene>
    <name evidence="1" type="ORF">L9F63_009351</name>
</gene>
<protein>
    <submittedName>
        <fullName evidence="1">Uncharacterized protein</fullName>
    </submittedName>
</protein>
<accession>A0AAD8AJJ1</accession>
<reference evidence="1" key="1">
    <citation type="journal article" date="2023" name="IScience">
        <title>Live-bearing cockroach genome reveals convergent evolutionary mechanisms linked to viviparity in insects and beyond.</title>
        <authorList>
            <person name="Fouks B."/>
            <person name="Harrison M.C."/>
            <person name="Mikhailova A.A."/>
            <person name="Marchal E."/>
            <person name="English S."/>
            <person name="Carruthers M."/>
            <person name="Jennings E.C."/>
            <person name="Chiamaka E.L."/>
            <person name="Frigard R.A."/>
            <person name="Pippel M."/>
            <person name="Attardo G.M."/>
            <person name="Benoit J.B."/>
            <person name="Bornberg-Bauer E."/>
            <person name="Tobe S.S."/>
        </authorList>
    </citation>
    <scope>NUCLEOTIDE SEQUENCE</scope>
    <source>
        <strain evidence="1">Stay&amp;Tobe</strain>
    </source>
</reference>
<name>A0AAD8AJJ1_DIPPU</name>
<dbReference type="AlphaFoldDB" id="A0AAD8AJJ1"/>
<evidence type="ECO:0000313" key="1">
    <source>
        <dbReference type="EMBL" id="KAJ9600354.1"/>
    </source>
</evidence>
<dbReference type="GO" id="GO:0008527">
    <property type="term" value="F:taste receptor activity"/>
    <property type="evidence" value="ECO:0007669"/>
    <property type="project" value="InterPro"/>
</dbReference>
<feature type="non-terminal residue" evidence="1">
    <location>
        <position position="55"/>
    </location>
</feature>